<name>A0ABD5E863_9ACTN</name>
<sequence length="181" mass="19718">MNVRATVKGKVVENVTQDIDFLAVSVNAPERKKPLEKAGTWTEFAYPLKNLTRTDLRGLQGDLVLGCVGGSGGLADQVSCMSDDDRDQPPFTAVEWRADGDWKPVPGMGGGQEKKTAPQVAGTFGEIDLPAQGSQEIRIRIKPSAAMEREDKTGRLMLTLVQRDKSGVRQYADAQQEFPLS</sequence>
<reference evidence="2" key="1">
    <citation type="submission" date="2023-07" db="EMBL/GenBank/DDBJ databases">
        <title>30 novel species of actinomycetes from the DSMZ collection.</title>
        <authorList>
            <person name="Nouioui I."/>
        </authorList>
    </citation>
    <scope>NUCLEOTIDE SEQUENCE [LARGE SCALE GENOMIC DNA]</scope>
    <source>
        <strain evidence="2">DSM 41982</strain>
    </source>
</reference>
<dbReference type="Proteomes" id="UP001183607">
    <property type="component" value="Unassembled WGS sequence"/>
</dbReference>
<comment type="caution">
    <text evidence="1">The sequence shown here is derived from an EMBL/GenBank/DDBJ whole genome shotgun (WGS) entry which is preliminary data.</text>
</comment>
<evidence type="ECO:0000313" key="2">
    <source>
        <dbReference type="Proteomes" id="UP001183607"/>
    </source>
</evidence>
<protein>
    <submittedName>
        <fullName evidence="1">Uncharacterized protein</fullName>
    </submittedName>
</protein>
<organism evidence="1 2">
    <name type="scientific">Streptomyces evansiae</name>
    <dbReference type="NCBI Taxonomy" id="3075535"/>
    <lineage>
        <taxon>Bacteria</taxon>
        <taxon>Bacillati</taxon>
        <taxon>Actinomycetota</taxon>
        <taxon>Actinomycetes</taxon>
        <taxon>Kitasatosporales</taxon>
        <taxon>Streptomycetaceae</taxon>
        <taxon>Streptomyces</taxon>
    </lineage>
</organism>
<dbReference type="AlphaFoldDB" id="A0ABD5E863"/>
<dbReference type="RefSeq" id="WP_311677288.1">
    <property type="nucleotide sequence ID" value="NZ_JAVRER010000030.1"/>
</dbReference>
<evidence type="ECO:0000313" key="1">
    <source>
        <dbReference type="EMBL" id="MDT0417610.1"/>
    </source>
</evidence>
<dbReference type="EMBL" id="JAVRER010000030">
    <property type="protein sequence ID" value="MDT0417610.1"/>
    <property type="molecule type" value="Genomic_DNA"/>
</dbReference>
<gene>
    <name evidence="1" type="ORF">RM574_19175</name>
</gene>
<accession>A0ABD5E863</accession>
<proteinExistence type="predicted"/>